<dbReference type="Proteomes" id="UP000515703">
    <property type="component" value="Chromosome"/>
</dbReference>
<dbReference type="GO" id="GO:0005829">
    <property type="term" value="C:cytosol"/>
    <property type="evidence" value="ECO:0007669"/>
    <property type="project" value="TreeGrafter"/>
</dbReference>
<evidence type="ECO:0000313" key="13">
    <source>
        <dbReference type="Proteomes" id="UP000515703"/>
    </source>
</evidence>
<name>A0A7M3SA32_9FIRM</name>
<evidence type="ECO:0000256" key="2">
    <source>
        <dbReference type="ARBA" id="ARBA00022553"/>
    </source>
</evidence>
<reference evidence="12 13" key="2">
    <citation type="submission" date="2020-08" db="EMBL/GenBank/DDBJ databases">
        <authorList>
            <person name="Ueki A."/>
            <person name="Tonouchi A."/>
        </authorList>
    </citation>
    <scope>NUCLEOTIDE SEQUENCE [LARGE SCALE GENOMIC DNA]</scope>
    <source>
        <strain evidence="12 13">CTTW</strain>
    </source>
</reference>
<dbReference type="Pfam" id="PF00072">
    <property type="entry name" value="Response_reg"/>
    <property type="match status" value="1"/>
</dbReference>
<keyword evidence="13" id="KW-1185">Reference proteome</keyword>
<dbReference type="PANTHER" id="PTHR48111:SF73">
    <property type="entry name" value="ALKALINE PHOSPHATASE SYNTHESIS TRANSCRIPTIONAL REGULATORY PROTEIN PHOP"/>
    <property type="match status" value="1"/>
</dbReference>
<dbReference type="PANTHER" id="PTHR48111">
    <property type="entry name" value="REGULATOR OF RPOS"/>
    <property type="match status" value="1"/>
</dbReference>
<dbReference type="RefSeq" id="WP_185257015.1">
    <property type="nucleotide sequence ID" value="NZ_AP023368.1"/>
</dbReference>
<evidence type="ECO:0000259" key="11">
    <source>
        <dbReference type="PROSITE" id="PS51755"/>
    </source>
</evidence>
<dbReference type="CDD" id="cd00383">
    <property type="entry name" value="trans_reg_C"/>
    <property type="match status" value="1"/>
</dbReference>
<accession>A0A7M3SA32</accession>
<dbReference type="Pfam" id="PF00486">
    <property type="entry name" value="Trans_reg_C"/>
    <property type="match status" value="1"/>
</dbReference>
<evidence type="ECO:0000256" key="8">
    <source>
        <dbReference type="PROSITE-ProRule" id="PRU00169"/>
    </source>
</evidence>
<gene>
    <name evidence="12" type="ORF">bsdcttw_44900</name>
</gene>
<proteinExistence type="predicted"/>
<feature type="modified residue" description="4-aspartylphosphate" evidence="8">
    <location>
        <position position="56"/>
    </location>
</feature>
<feature type="DNA-binding region" description="OmpR/PhoB-type" evidence="9">
    <location>
        <begin position="129"/>
        <end position="230"/>
    </location>
</feature>
<protein>
    <recommendedName>
        <fullName evidence="1">Stage 0 sporulation protein A homolog</fullName>
    </recommendedName>
</protein>
<dbReference type="FunFam" id="3.40.50.2300:FF:000001">
    <property type="entry name" value="DNA-binding response regulator PhoB"/>
    <property type="match status" value="1"/>
</dbReference>
<evidence type="ECO:0000256" key="5">
    <source>
        <dbReference type="ARBA" id="ARBA00023125"/>
    </source>
</evidence>
<dbReference type="InterPro" id="IPR016032">
    <property type="entry name" value="Sig_transdc_resp-reg_C-effctor"/>
</dbReference>
<dbReference type="GO" id="GO:0000156">
    <property type="term" value="F:phosphorelay response regulator activity"/>
    <property type="evidence" value="ECO:0007669"/>
    <property type="project" value="TreeGrafter"/>
</dbReference>
<dbReference type="GO" id="GO:0006355">
    <property type="term" value="P:regulation of DNA-templated transcription"/>
    <property type="evidence" value="ECO:0007669"/>
    <property type="project" value="InterPro"/>
</dbReference>
<dbReference type="KEGG" id="acht:bsdcttw_44900"/>
<dbReference type="PROSITE" id="PS50110">
    <property type="entry name" value="RESPONSE_REGULATORY"/>
    <property type="match status" value="1"/>
</dbReference>
<dbReference type="EMBL" id="AP023368">
    <property type="protein sequence ID" value="BCK01450.1"/>
    <property type="molecule type" value="Genomic_DNA"/>
</dbReference>
<feature type="domain" description="OmpR/PhoB-type" evidence="11">
    <location>
        <begin position="129"/>
        <end position="230"/>
    </location>
</feature>
<feature type="domain" description="Response regulatory" evidence="10">
    <location>
        <begin position="7"/>
        <end position="120"/>
    </location>
</feature>
<keyword evidence="2 8" id="KW-0597">Phosphoprotein</keyword>
<evidence type="ECO:0000259" key="10">
    <source>
        <dbReference type="PROSITE" id="PS50110"/>
    </source>
</evidence>
<evidence type="ECO:0000256" key="3">
    <source>
        <dbReference type="ARBA" id="ARBA00023012"/>
    </source>
</evidence>
<dbReference type="GO" id="GO:0000976">
    <property type="term" value="F:transcription cis-regulatory region binding"/>
    <property type="evidence" value="ECO:0007669"/>
    <property type="project" value="TreeGrafter"/>
</dbReference>
<dbReference type="SMART" id="SM00862">
    <property type="entry name" value="Trans_reg_C"/>
    <property type="match status" value="1"/>
</dbReference>
<dbReference type="SUPFAM" id="SSF46894">
    <property type="entry name" value="C-terminal effector domain of the bipartite response regulators"/>
    <property type="match status" value="1"/>
</dbReference>
<dbReference type="InterPro" id="IPR039420">
    <property type="entry name" value="WalR-like"/>
</dbReference>
<dbReference type="Gene3D" id="3.40.50.2300">
    <property type="match status" value="1"/>
</dbReference>
<dbReference type="PROSITE" id="PS51755">
    <property type="entry name" value="OMPR_PHOB"/>
    <property type="match status" value="1"/>
</dbReference>
<dbReference type="InterPro" id="IPR011006">
    <property type="entry name" value="CheY-like_superfamily"/>
</dbReference>
<evidence type="ECO:0000256" key="7">
    <source>
        <dbReference type="ARBA" id="ARBA00024867"/>
    </source>
</evidence>
<dbReference type="SUPFAM" id="SSF52172">
    <property type="entry name" value="CheY-like"/>
    <property type="match status" value="1"/>
</dbReference>
<keyword evidence="3" id="KW-0902">Two-component regulatory system</keyword>
<evidence type="ECO:0000256" key="6">
    <source>
        <dbReference type="ARBA" id="ARBA00023163"/>
    </source>
</evidence>
<evidence type="ECO:0000256" key="9">
    <source>
        <dbReference type="PROSITE-ProRule" id="PRU01091"/>
    </source>
</evidence>
<dbReference type="AlphaFoldDB" id="A0A7M3SA32"/>
<organism evidence="12 13">
    <name type="scientific">Anaerocolumna chitinilytica</name>
    <dbReference type="NCBI Taxonomy" id="1727145"/>
    <lineage>
        <taxon>Bacteria</taxon>
        <taxon>Bacillati</taxon>
        <taxon>Bacillota</taxon>
        <taxon>Clostridia</taxon>
        <taxon>Lachnospirales</taxon>
        <taxon>Lachnospiraceae</taxon>
        <taxon>Anaerocolumna</taxon>
    </lineage>
</organism>
<dbReference type="Gene3D" id="6.10.250.690">
    <property type="match status" value="1"/>
</dbReference>
<dbReference type="GO" id="GO:0032993">
    <property type="term" value="C:protein-DNA complex"/>
    <property type="evidence" value="ECO:0007669"/>
    <property type="project" value="TreeGrafter"/>
</dbReference>
<dbReference type="SMART" id="SM00448">
    <property type="entry name" value="REC"/>
    <property type="match status" value="1"/>
</dbReference>
<dbReference type="FunFam" id="1.10.10.10:FF:000018">
    <property type="entry name" value="DNA-binding response regulator ResD"/>
    <property type="match status" value="1"/>
</dbReference>
<keyword evidence="4" id="KW-0805">Transcription regulation</keyword>
<evidence type="ECO:0000256" key="4">
    <source>
        <dbReference type="ARBA" id="ARBA00023015"/>
    </source>
</evidence>
<reference evidence="12 13" key="1">
    <citation type="submission" date="2020-08" db="EMBL/GenBank/DDBJ databases">
        <title>Draft genome sequencing of an Anaerocolumna strain isolated from anoxic soil subjected to BSD treatment.</title>
        <authorList>
            <person name="Uek A."/>
            <person name="Tonouchi A."/>
        </authorList>
    </citation>
    <scope>NUCLEOTIDE SEQUENCE [LARGE SCALE GENOMIC DNA]</scope>
    <source>
        <strain evidence="12 13">CTTW</strain>
    </source>
</reference>
<keyword evidence="6" id="KW-0804">Transcription</keyword>
<dbReference type="InterPro" id="IPR036388">
    <property type="entry name" value="WH-like_DNA-bd_sf"/>
</dbReference>
<dbReference type="Gene3D" id="1.10.10.10">
    <property type="entry name" value="Winged helix-like DNA-binding domain superfamily/Winged helix DNA-binding domain"/>
    <property type="match status" value="1"/>
</dbReference>
<comment type="function">
    <text evidence="7">May play the central regulatory role in sporulation. It may be an element of the effector pathway responsible for the activation of sporulation genes in response to nutritional stress. Spo0A may act in concert with spo0H (a sigma factor) to control the expression of some genes that are critical to the sporulation process.</text>
</comment>
<evidence type="ECO:0000313" key="12">
    <source>
        <dbReference type="EMBL" id="BCK01450.1"/>
    </source>
</evidence>
<sequence>MSENKKCILVVEDEVKIMEFIESYLKNSGYEVLMAGSGREAEEKLREGKPDMLLLDLMLPDKSGEEILINLRKTSRIPVIILTAKSSEESVIHGLDIGADDYITKPFSPRQMVARVNALFRRTEKEEGGETLTFGGGKLIINTVNYRVIKEGEDILLTPSEFKLLTTLAKRTTKVFTREELIMVAFDGDYAGFDRTIDSHIKNLRAKLEDNPKEPEYILTIRGVGYKFGA</sequence>
<evidence type="ECO:0000256" key="1">
    <source>
        <dbReference type="ARBA" id="ARBA00018672"/>
    </source>
</evidence>
<dbReference type="InterPro" id="IPR001789">
    <property type="entry name" value="Sig_transdc_resp-reg_receiver"/>
</dbReference>
<dbReference type="InterPro" id="IPR001867">
    <property type="entry name" value="OmpR/PhoB-type_DNA-bd"/>
</dbReference>
<keyword evidence="5 9" id="KW-0238">DNA-binding</keyword>